<proteinExistence type="predicted"/>
<reference evidence="2" key="1">
    <citation type="submission" date="2020-11" db="EMBL/GenBank/DDBJ databases">
        <authorList>
            <person name="Koelle M."/>
            <person name="Horta M.A.C."/>
            <person name="Nowrousian M."/>
            <person name="Ohm R.A."/>
            <person name="Benz P."/>
            <person name="Pilgard A."/>
        </authorList>
    </citation>
    <scope>NUCLEOTIDE SEQUENCE</scope>
    <source>
        <strain evidence="2">FPRL280</strain>
    </source>
</reference>
<reference evidence="2" key="2">
    <citation type="journal article" name="Front. Microbiol.">
        <title>Degradative Capacity of Two Strains of Rhodonia placenta: From Phenotype to Genotype.</title>
        <authorList>
            <person name="Kolle M."/>
            <person name="Horta M.A.C."/>
            <person name="Nowrousian M."/>
            <person name="Ohm R.A."/>
            <person name="Benz J.P."/>
            <person name="Pilgard A."/>
        </authorList>
    </citation>
    <scope>NUCLEOTIDE SEQUENCE</scope>
    <source>
        <strain evidence="2">FPRL280</strain>
    </source>
</reference>
<evidence type="ECO:0000313" key="2">
    <source>
        <dbReference type="EMBL" id="KAF9817971.1"/>
    </source>
</evidence>
<dbReference type="Proteomes" id="UP000639403">
    <property type="component" value="Unassembled WGS sequence"/>
</dbReference>
<evidence type="ECO:0000313" key="3">
    <source>
        <dbReference type="Proteomes" id="UP000639403"/>
    </source>
</evidence>
<dbReference type="AlphaFoldDB" id="A0A8H7P6I5"/>
<dbReference type="EMBL" id="JADOXO010000035">
    <property type="protein sequence ID" value="KAF9817971.1"/>
    <property type="molecule type" value="Genomic_DNA"/>
</dbReference>
<gene>
    <name evidence="2" type="ORF">IEO21_03046</name>
</gene>
<accession>A0A8H7P6I5</accession>
<evidence type="ECO:0000256" key="1">
    <source>
        <dbReference type="SAM" id="MobiDB-lite"/>
    </source>
</evidence>
<sequence>MPSSLKRLAPGRSLQSHLAKSYSLREAR</sequence>
<feature type="region of interest" description="Disordered" evidence="1">
    <location>
        <begin position="1"/>
        <end position="28"/>
    </location>
</feature>
<protein>
    <submittedName>
        <fullName evidence="2">Uncharacterized protein</fullName>
    </submittedName>
</protein>
<comment type="caution">
    <text evidence="2">The sequence shown here is derived from an EMBL/GenBank/DDBJ whole genome shotgun (WGS) entry which is preliminary data.</text>
</comment>
<organism evidence="2 3">
    <name type="scientific">Rhodonia placenta</name>
    <dbReference type="NCBI Taxonomy" id="104341"/>
    <lineage>
        <taxon>Eukaryota</taxon>
        <taxon>Fungi</taxon>
        <taxon>Dikarya</taxon>
        <taxon>Basidiomycota</taxon>
        <taxon>Agaricomycotina</taxon>
        <taxon>Agaricomycetes</taxon>
        <taxon>Polyporales</taxon>
        <taxon>Adustoporiaceae</taxon>
        <taxon>Rhodonia</taxon>
    </lineage>
</organism>
<name>A0A8H7P6I5_9APHY</name>